<dbReference type="InterPro" id="IPR017451">
    <property type="entry name" value="F-box-assoc_interact_dom"/>
</dbReference>
<sequence length="389" mass="44378">MEKQKGHVSKDEVSLNTPSMNALGENSGSMIPTDLIVEILSRLPAKSIARFRCVSKDWSFILCRQNFTDLFLKMSSARPRLLFILELKRKFLFFSTPQPLNPDQNSSPIVLDRHMSVSTEDSFYGVTRPVCGWLCSKDKNIMICNPSTGQCITLPKVTLTDRLTVYTYLGYDPIDKLFKVLHVSKDGYRALTFDNEEMLWRMIDCSIPHRPLPTGNGICINGVLYYIVMGLEHFMVACFDIRFEKFTFLAVDVPILKAKLINYNGKLGAVLPADSVSFFEGNTTSFELWVLGENQKWSKHIYVLPPLWRDVVGNKTMLHIVGMSGTGDFVFAPDYHQLDPYIFFYNVARNTVVRVEIQLGTEASKSRKIHTFVDHVQDVKLMETLRRSS</sequence>
<dbReference type="SMART" id="SM00256">
    <property type="entry name" value="FBOX"/>
    <property type="match status" value="1"/>
</dbReference>
<dbReference type="AlphaFoldDB" id="V4LSZ0"/>
<dbReference type="EMBL" id="KI517435">
    <property type="protein sequence ID" value="ESQ45592.1"/>
    <property type="molecule type" value="Genomic_DNA"/>
</dbReference>
<dbReference type="KEGG" id="eus:EUTSA_v10011009mg"/>
<dbReference type="Pfam" id="PF00646">
    <property type="entry name" value="F-box"/>
    <property type="match status" value="1"/>
</dbReference>
<protein>
    <recommendedName>
        <fullName evidence="1">F-box domain-containing protein</fullName>
    </recommendedName>
</protein>
<keyword evidence="3" id="KW-1185">Reference proteome</keyword>
<dbReference type="CDD" id="cd22157">
    <property type="entry name" value="F-box_AtFBW1-like"/>
    <property type="match status" value="1"/>
</dbReference>
<dbReference type="PROSITE" id="PS50181">
    <property type="entry name" value="FBOX"/>
    <property type="match status" value="1"/>
</dbReference>
<evidence type="ECO:0000313" key="2">
    <source>
        <dbReference type="EMBL" id="ESQ45592.1"/>
    </source>
</evidence>
<dbReference type="OrthoDB" id="687122at2759"/>
<name>V4LSZ0_EUTSA</name>
<dbReference type="Gramene" id="ESQ45592">
    <property type="protein sequence ID" value="ESQ45592"/>
    <property type="gene ID" value="EUTSA_v10011009mg"/>
</dbReference>
<dbReference type="PANTHER" id="PTHR31111:SF125">
    <property type="entry name" value="F-BOX PROTEIN CPR30-LIKE"/>
    <property type="match status" value="1"/>
</dbReference>
<dbReference type="InterPro" id="IPR013187">
    <property type="entry name" value="F-box-assoc_dom_typ3"/>
</dbReference>
<reference evidence="2 3" key="1">
    <citation type="journal article" date="2013" name="Front. Plant Sci.">
        <title>The Reference Genome of the Halophytic Plant Eutrema salsugineum.</title>
        <authorList>
            <person name="Yang R."/>
            <person name="Jarvis D.E."/>
            <person name="Chen H."/>
            <person name="Beilstein M.A."/>
            <person name="Grimwood J."/>
            <person name="Jenkins J."/>
            <person name="Shu S."/>
            <person name="Prochnik S."/>
            <person name="Xin M."/>
            <person name="Ma C."/>
            <person name="Schmutz J."/>
            <person name="Wing R.A."/>
            <person name="Mitchell-Olds T."/>
            <person name="Schumaker K.S."/>
            <person name="Wang X."/>
        </authorList>
    </citation>
    <scope>NUCLEOTIDE SEQUENCE [LARGE SCALE GENOMIC DNA]</scope>
</reference>
<dbReference type="Pfam" id="PF08268">
    <property type="entry name" value="FBA_3"/>
    <property type="match status" value="1"/>
</dbReference>
<accession>V4LSZ0</accession>
<evidence type="ECO:0000259" key="1">
    <source>
        <dbReference type="PROSITE" id="PS50181"/>
    </source>
</evidence>
<dbReference type="eggNOG" id="ENOG502SNHU">
    <property type="taxonomic scope" value="Eukaryota"/>
</dbReference>
<dbReference type="NCBIfam" id="TIGR01640">
    <property type="entry name" value="F_box_assoc_1"/>
    <property type="match status" value="1"/>
</dbReference>
<dbReference type="SUPFAM" id="SSF81383">
    <property type="entry name" value="F-box domain"/>
    <property type="match status" value="1"/>
</dbReference>
<organism evidence="2 3">
    <name type="scientific">Eutrema salsugineum</name>
    <name type="common">Saltwater cress</name>
    <name type="synonym">Sisymbrium salsugineum</name>
    <dbReference type="NCBI Taxonomy" id="72664"/>
    <lineage>
        <taxon>Eukaryota</taxon>
        <taxon>Viridiplantae</taxon>
        <taxon>Streptophyta</taxon>
        <taxon>Embryophyta</taxon>
        <taxon>Tracheophyta</taxon>
        <taxon>Spermatophyta</taxon>
        <taxon>Magnoliopsida</taxon>
        <taxon>eudicotyledons</taxon>
        <taxon>Gunneridae</taxon>
        <taxon>Pentapetalae</taxon>
        <taxon>rosids</taxon>
        <taxon>malvids</taxon>
        <taxon>Brassicales</taxon>
        <taxon>Brassicaceae</taxon>
        <taxon>Eutremeae</taxon>
        <taxon>Eutrema</taxon>
    </lineage>
</organism>
<gene>
    <name evidence="2" type="ORF">EUTSA_v10011009mg</name>
</gene>
<feature type="domain" description="F-box" evidence="1">
    <location>
        <begin position="25"/>
        <end position="74"/>
    </location>
</feature>
<dbReference type="OMA" id="RTIKCST"/>
<proteinExistence type="predicted"/>
<evidence type="ECO:0000313" key="3">
    <source>
        <dbReference type="Proteomes" id="UP000030689"/>
    </source>
</evidence>
<dbReference type="InterPro" id="IPR001810">
    <property type="entry name" value="F-box_dom"/>
</dbReference>
<dbReference type="PANTHER" id="PTHR31111">
    <property type="entry name" value="BNAA05G37150D PROTEIN-RELATED"/>
    <property type="match status" value="1"/>
</dbReference>
<dbReference type="Proteomes" id="UP000030689">
    <property type="component" value="Unassembled WGS sequence"/>
</dbReference>
<dbReference type="Gene3D" id="1.20.1280.50">
    <property type="match status" value="1"/>
</dbReference>
<dbReference type="InterPro" id="IPR036047">
    <property type="entry name" value="F-box-like_dom_sf"/>
</dbReference>